<feature type="transmembrane region" description="Helical" evidence="1">
    <location>
        <begin position="185"/>
        <end position="218"/>
    </location>
</feature>
<feature type="transmembrane region" description="Helical" evidence="1">
    <location>
        <begin position="111"/>
        <end position="128"/>
    </location>
</feature>
<keyword evidence="1" id="KW-1133">Transmembrane helix</keyword>
<feature type="transmembrane region" description="Helical" evidence="1">
    <location>
        <begin position="376"/>
        <end position="396"/>
    </location>
</feature>
<evidence type="ECO:0000256" key="1">
    <source>
        <dbReference type="SAM" id="Phobius"/>
    </source>
</evidence>
<protein>
    <recommendedName>
        <fullName evidence="4">Membrane protein 6-pyruvoyl-tetrahydropterin synthase-related domain-containing protein</fullName>
    </recommendedName>
</protein>
<sequence>MAQIFKKLLKLLQKEFFPLCIILFFVFLTSKALFQPGFFRTTDDITTVRIIYLVKELQRNYWLQNFPVRISAELAHGFGYNLYMFYGPLVYYVGAILMMFLKLSHIVATKWVYVFPLLTGPFFCYFALRQKFGRIPSLLGTAIFSFFPFRGYDTYIRGGVGEAWAMAFLPAAIGSLFLAEKKKIGYILFSFFLSLVIISHNISGLLILSFIFVLGLFAYRRKREFWLSLLLTLGLSAFYWLPAAFYLSIVKVTYSNQNTGQVLNFLDPLVNLIRIQIPYNPEGRYSGIFFWIFLAVLTTFVIHIKKIKRQARRDFLFWFFSGVFLYFLLSAESKFIWQLTLPISRLLQFPWRILIILSFIFPFVVAYSISFIKKPIFQVLIFIPVCILVLIFLPSFKPKEYSFFYEYSAEDTGICATTWEDEYLPTWAKECAGGPARQEIEVRKGSFNLFASNKLSYEGSSDASDETELIVYKYYFPGWHVEVDGKSSKLDYTFSKGGIFKTKIPAGLHLIRVYYEKTPVMWIADLISLVSVGLFLLWIARSKHL</sequence>
<proteinExistence type="predicted"/>
<keyword evidence="1" id="KW-0472">Membrane</keyword>
<evidence type="ECO:0000313" key="2">
    <source>
        <dbReference type="EMBL" id="OGK35385.1"/>
    </source>
</evidence>
<feature type="transmembrane region" description="Helical" evidence="1">
    <location>
        <begin position="520"/>
        <end position="540"/>
    </location>
</feature>
<feature type="transmembrane region" description="Helical" evidence="1">
    <location>
        <begin position="288"/>
        <end position="304"/>
    </location>
</feature>
<accession>A0A1F7HW72</accession>
<dbReference type="Proteomes" id="UP000178853">
    <property type="component" value="Unassembled WGS sequence"/>
</dbReference>
<feature type="transmembrane region" description="Helical" evidence="1">
    <location>
        <begin position="349"/>
        <end position="369"/>
    </location>
</feature>
<feature type="transmembrane region" description="Helical" evidence="1">
    <location>
        <begin position="225"/>
        <end position="249"/>
    </location>
</feature>
<evidence type="ECO:0000313" key="3">
    <source>
        <dbReference type="Proteomes" id="UP000178853"/>
    </source>
</evidence>
<evidence type="ECO:0008006" key="4">
    <source>
        <dbReference type="Google" id="ProtNLM"/>
    </source>
</evidence>
<dbReference type="EMBL" id="MGAA01000064">
    <property type="protein sequence ID" value="OGK35385.1"/>
    <property type="molecule type" value="Genomic_DNA"/>
</dbReference>
<feature type="transmembrane region" description="Helical" evidence="1">
    <location>
        <begin position="16"/>
        <end position="34"/>
    </location>
</feature>
<feature type="transmembrane region" description="Helical" evidence="1">
    <location>
        <begin position="316"/>
        <end position="337"/>
    </location>
</feature>
<gene>
    <name evidence="2" type="ORF">A3F60_00525</name>
</gene>
<name>A0A1F7HW72_9BACT</name>
<organism evidence="2 3">
    <name type="scientific">Candidatus Roizmanbacteria bacterium RIFCSPHIGHO2_12_FULL_39_8</name>
    <dbReference type="NCBI Taxonomy" id="1802050"/>
    <lineage>
        <taxon>Bacteria</taxon>
        <taxon>Candidatus Roizmaniibacteriota</taxon>
    </lineage>
</organism>
<comment type="caution">
    <text evidence="2">The sequence shown here is derived from an EMBL/GenBank/DDBJ whole genome shotgun (WGS) entry which is preliminary data.</text>
</comment>
<reference evidence="2 3" key="1">
    <citation type="journal article" date="2016" name="Nat. Commun.">
        <title>Thousands of microbial genomes shed light on interconnected biogeochemical processes in an aquifer system.</title>
        <authorList>
            <person name="Anantharaman K."/>
            <person name="Brown C.T."/>
            <person name="Hug L.A."/>
            <person name="Sharon I."/>
            <person name="Castelle C.J."/>
            <person name="Probst A.J."/>
            <person name="Thomas B.C."/>
            <person name="Singh A."/>
            <person name="Wilkins M.J."/>
            <person name="Karaoz U."/>
            <person name="Brodie E.L."/>
            <person name="Williams K.H."/>
            <person name="Hubbard S.S."/>
            <person name="Banfield J.F."/>
        </authorList>
    </citation>
    <scope>NUCLEOTIDE SEQUENCE [LARGE SCALE GENOMIC DNA]</scope>
</reference>
<keyword evidence="1" id="KW-0812">Transmembrane</keyword>
<feature type="transmembrane region" description="Helical" evidence="1">
    <location>
        <begin position="83"/>
        <end position="104"/>
    </location>
</feature>
<dbReference type="AlphaFoldDB" id="A0A1F7HW72"/>
<feature type="transmembrane region" description="Helical" evidence="1">
    <location>
        <begin position="159"/>
        <end position="179"/>
    </location>
</feature>